<evidence type="ECO:0000313" key="2">
    <source>
        <dbReference type="Proteomes" id="UP000006296"/>
    </source>
</evidence>
<proteinExistence type="predicted"/>
<protein>
    <submittedName>
        <fullName evidence="1">Uncharacterized protein</fullName>
    </submittedName>
</protein>
<dbReference type="AlphaFoldDB" id="A0AB32ZUN9"/>
<reference evidence="2" key="1">
    <citation type="journal article" date="2012" name="Sci. Rep.">
        <title>Genomes of surface isolates of Alteromonas macleodii: the life of a widespread marine opportunistic copiotroph.</title>
        <authorList>
            <person name="Lopez-Perez M."/>
            <person name="Gonzaga A."/>
            <person name="Martin-Cuadrado A.B."/>
            <person name="Onyshchenko O."/>
            <person name="Ghavidel A."/>
            <person name="Ghai R."/>
            <person name="Rodriguez-Valera F."/>
        </authorList>
    </citation>
    <scope>NUCLEOTIDE SEQUENCE [LARGE SCALE GENOMIC DNA]</scope>
    <source>
        <strain evidence="2">English Channel 673</strain>
    </source>
</reference>
<accession>A0AB32ZUN9</accession>
<organism evidence="1 2">
    <name type="scientific">Alteromonas macleodii (strain English Channel 673)</name>
    <dbReference type="NCBI Taxonomy" id="1004788"/>
    <lineage>
        <taxon>Bacteria</taxon>
        <taxon>Pseudomonadati</taxon>
        <taxon>Pseudomonadota</taxon>
        <taxon>Gammaproteobacteria</taxon>
        <taxon>Alteromonadales</taxon>
        <taxon>Alteromonadaceae</taxon>
        <taxon>Alteromonas/Salinimonas group</taxon>
        <taxon>Alteromonas</taxon>
    </lineage>
</organism>
<gene>
    <name evidence="1" type="ordered locus">AMEC673_02495</name>
</gene>
<evidence type="ECO:0000313" key="1">
    <source>
        <dbReference type="EMBL" id="AFT73200.1"/>
    </source>
</evidence>
<dbReference type="Proteomes" id="UP000006296">
    <property type="component" value="Chromosome"/>
</dbReference>
<dbReference type="EMBL" id="CP003844">
    <property type="protein sequence ID" value="AFT73200.1"/>
    <property type="molecule type" value="Genomic_DNA"/>
</dbReference>
<name>A0AB32ZUN9_ALTME</name>
<dbReference type="KEGG" id="amg:AMEC673_02495"/>
<sequence>MIMTKLTTWIEVTDGAPELMLKKLAISKFGAERLLPVPETETINIDGGLNDIRAVINTNEIRFFVRYEREVDWYTRLISAFVQENSECCRLMTRENTP</sequence>